<gene>
    <name evidence="1" type="ORF">BO94DRAFT_583050</name>
</gene>
<comment type="caution">
    <text evidence="1">The sequence shown here is derived from an EMBL/GenBank/DDBJ whole genome shotgun (WGS) entry which is preliminary data.</text>
</comment>
<sequence>MRASPDMRERYSASRIIPECHLRKPKAQLEARTGDTANALYIHIKSTGYHRLLRLGDLDRTPNLDSIAPILAFFICVILRASTRISSVEKKQTCTWSITSSSGKRGGSHLRFGQLPTLIGSWAASCISHQPVTPMGSIADQLQVRIGSIVPRSLKRAAQSLDWAREGAEYLCSNGRG</sequence>
<proteinExistence type="predicted"/>
<protein>
    <submittedName>
        <fullName evidence="1">Uncharacterized protein</fullName>
    </submittedName>
</protein>
<dbReference type="Proteomes" id="UP000246702">
    <property type="component" value="Unassembled WGS sequence"/>
</dbReference>
<dbReference type="AlphaFoldDB" id="A0A317X800"/>
<dbReference type="GeneID" id="37117670"/>
<accession>A0A317X800</accession>
<keyword evidence="2" id="KW-1185">Reference proteome</keyword>
<dbReference type="RefSeq" id="XP_025470438.1">
    <property type="nucleotide sequence ID" value="XM_025615527.1"/>
</dbReference>
<organism evidence="1 2">
    <name type="scientific">Aspergillus sclerotioniger CBS 115572</name>
    <dbReference type="NCBI Taxonomy" id="1450535"/>
    <lineage>
        <taxon>Eukaryota</taxon>
        <taxon>Fungi</taxon>
        <taxon>Dikarya</taxon>
        <taxon>Ascomycota</taxon>
        <taxon>Pezizomycotina</taxon>
        <taxon>Eurotiomycetes</taxon>
        <taxon>Eurotiomycetidae</taxon>
        <taxon>Eurotiales</taxon>
        <taxon>Aspergillaceae</taxon>
        <taxon>Aspergillus</taxon>
        <taxon>Aspergillus subgen. Circumdati</taxon>
    </lineage>
</organism>
<evidence type="ECO:0000313" key="1">
    <source>
        <dbReference type="EMBL" id="PWY93677.1"/>
    </source>
</evidence>
<evidence type="ECO:0000313" key="2">
    <source>
        <dbReference type="Proteomes" id="UP000246702"/>
    </source>
</evidence>
<reference evidence="1 2" key="1">
    <citation type="submission" date="2016-12" db="EMBL/GenBank/DDBJ databases">
        <title>The genomes of Aspergillus section Nigri reveals drivers in fungal speciation.</title>
        <authorList>
            <consortium name="DOE Joint Genome Institute"/>
            <person name="Vesth T.C."/>
            <person name="Nybo J."/>
            <person name="Theobald S."/>
            <person name="Brandl J."/>
            <person name="Frisvad J.C."/>
            <person name="Nielsen K.F."/>
            <person name="Lyhne E.K."/>
            <person name="Kogle M.E."/>
            <person name="Kuo A."/>
            <person name="Riley R."/>
            <person name="Clum A."/>
            <person name="Nolan M."/>
            <person name="Lipzen A."/>
            <person name="Salamov A."/>
            <person name="Henrissat B."/>
            <person name="Wiebenga A."/>
            <person name="De Vries R.P."/>
            <person name="Grigoriev I.V."/>
            <person name="Mortensen U.H."/>
            <person name="Andersen M.R."/>
            <person name="Baker S.E."/>
        </authorList>
    </citation>
    <scope>NUCLEOTIDE SEQUENCE [LARGE SCALE GENOMIC DNA]</scope>
    <source>
        <strain evidence="1 2">CBS 115572</strain>
    </source>
</reference>
<name>A0A317X800_9EURO</name>
<dbReference type="EMBL" id="MSFK01000006">
    <property type="protein sequence ID" value="PWY93677.1"/>
    <property type="molecule type" value="Genomic_DNA"/>
</dbReference>